<evidence type="ECO:0000313" key="1">
    <source>
        <dbReference type="EMBL" id="EQB48413.1"/>
    </source>
</evidence>
<accession>T0K615</accession>
<reference evidence="2" key="1">
    <citation type="journal article" date="2013" name="Mol. Plant Microbe Interact.">
        <title>Global aspects of pacC regulation of pathogenicity genes in Colletotrichum gloeosporioides as revealed by transcriptome analysis.</title>
        <authorList>
            <person name="Alkan N."/>
            <person name="Meng X."/>
            <person name="Friedlander G."/>
            <person name="Reuveni E."/>
            <person name="Sukno S."/>
            <person name="Sherman A."/>
            <person name="Thon M."/>
            <person name="Fluhr R."/>
            <person name="Prusky D."/>
        </authorList>
    </citation>
    <scope>NUCLEOTIDE SEQUENCE [LARGE SCALE GENOMIC DNA]</scope>
    <source>
        <strain evidence="2">Cg-14</strain>
    </source>
</reference>
<gene>
    <name evidence="1" type="ORF">CGLO_12357</name>
</gene>
<name>T0K615_COLGC</name>
<sequence length="14" mass="1603">MALSAKHHMLFAFV</sequence>
<proteinExistence type="predicted"/>
<dbReference type="EMBL" id="AMYD01002628">
    <property type="protein sequence ID" value="EQB48413.1"/>
    <property type="molecule type" value="Genomic_DNA"/>
</dbReference>
<evidence type="ECO:0000313" key="2">
    <source>
        <dbReference type="Proteomes" id="UP000015530"/>
    </source>
</evidence>
<comment type="caution">
    <text evidence="1">The sequence shown here is derived from an EMBL/GenBank/DDBJ whole genome shotgun (WGS) entry which is preliminary data.</text>
</comment>
<dbReference type="Proteomes" id="UP000015530">
    <property type="component" value="Unassembled WGS sequence"/>
</dbReference>
<dbReference type="HOGENOM" id="CLU_3435040_0_0_1"/>
<organism evidence="1 2">
    <name type="scientific">Colletotrichum gloeosporioides (strain Cg-14)</name>
    <name type="common">Anthracnose fungus</name>
    <name type="synonym">Glomerella cingulata</name>
    <dbReference type="NCBI Taxonomy" id="1237896"/>
    <lineage>
        <taxon>Eukaryota</taxon>
        <taxon>Fungi</taxon>
        <taxon>Dikarya</taxon>
        <taxon>Ascomycota</taxon>
        <taxon>Pezizomycotina</taxon>
        <taxon>Sordariomycetes</taxon>
        <taxon>Hypocreomycetidae</taxon>
        <taxon>Glomerellales</taxon>
        <taxon>Glomerellaceae</taxon>
        <taxon>Colletotrichum</taxon>
        <taxon>Colletotrichum gloeosporioides species complex</taxon>
    </lineage>
</organism>
<protein>
    <submittedName>
        <fullName evidence="1">Uncharacterized protein</fullName>
    </submittedName>
</protein>